<dbReference type="Gene3D" id="3.30.565.10">
    <property type="entry name" value="Histidine kinase-like ATPase, C-terminal domain"/>
    <property type="match status" value="1"/>
</dbReference>
<dbReference type="CDD" id="cd00075">
    <property type="entry name" value="HATPase"/>
    <property type="match status" value="1"/>
</dbReference>
<dbReference type="InterPro" id="IPR003661">
    <property type="entry name" value="HisK_dim/P_dom"/>
</dbReference>
<feature type="domain" description="Histidine kinase" evidence="8">
    <location>
        <begin position="88"/>
        <end position="300"/>
    </location>
</feature>
<dbReference type="InterPro" id="IPR003594">
    <property type="entry name" value="HATPase_dom"/>
</dbReference>
<sequence>MVGWLVASIGVSLILFTLLLLQQVQNRQLTAKLRRLNDEQRTEHLTTFFPSKGNYKLIMEINRFVEEKDWAAQQYRVKEIALHQAISNISHDMRTPLTAILGYIRLLNNPDLTEQERQSYLLIVQERARSLQRLILDFYDLSRLDEGEYQFLMLPLDVNKICLELLAQFYEDFETAGIAINTELLPVGSTVIADESAVIRVINNILQNVRRYGHERLDVTSRIENESLVLSFSNGSKPLKSNELARVFERSFTASSSRENGSTGLGLSICKALLMQMGHSISADYAAGVFTTTIYWNRGREE</sequence>
<keyword evidence="3" id="KW-0808">Transferase</keyword>
<dbReference type="Pfam" id="PF02518">
    <property type="entry name" value="HATPase_c"/>
    <property type="match status" value="1"/>
</dbReference>
<dbReference type="Proteomes" id="UP001589619">
    <property type="component" value="Unassembled WGS sequence"/>
</dbReference>
<keyword evidence="4" id="KW-0547">Nucleotide-binding</keyword>
<evidence type="ECO:0000256" key="6">
    <source>
        <dbReference type="ARBA" id="ARBA00022840"/>
    </source>
</evidence>
<evidence type="ECO:0000256" key="4">
    <source>
        <dbReference type="ARBA" id="ARBA00022741"/>
    </source>
</evidence>
<reference evidence="9 10" key="1">
    <citation type="submission" date="2024-09" db="EMBL/GenBank/DDBJ databases">
        <authorList>
            <person name="Sun Q."/>
            <person name="Mori K."/>
        </authorList>
    </citation>
    <scope>NUCLEOTIDE SEQUENCE [LARGE SCALE GENOMIC DNA]</scope>
    <source>
        <strain evidence="9 10">JCM 12520</strain>
    </source>
</reference>
<dbReference type="InterPro" id="IPR008358">
    <property type="entry name" value="Sig_transdc_His_kin/Pase_MprB"/>
</dbReference>
<dbReference type="InterPro" id="IPR005467">
    <property type="entry name" value="His_kinase_dom"/>
</dbReference>
<accession>A0ABV5W0P3</accession>
<dbReference type="PANTHER" id="PTHR43711:SF1">
    <property type="entry name" value="HISTIDINE KINASE 1"/>
    <property type="match status" value="1"/>
</dbReference>
<evidence type="ECO:0000313" key="10">
    <source>
        <dbReference type="Proteomes" id="UP001589619"/>
    </source>
</evidence>
<dbReference type="EC" id="2.7.13.3" evidence="2"/>
<dbReference type="SUPFAM" id="SSF47384">
    <property type="entry name" value="Homodimeric domain of signal transducing histidine kinase"/>
    <property type="match status" value="1"/>
</dbReference>
<dbReference type="SUPFAM" id="SSF55874">
    <property type="entry name" value="ATPase domain of HSP90 chaperone/DNA topoisomerase II/histidine kinase"/>
    <property type="match status" value="1"/>
</dbReference>
<dbReference type="GO" id="GO:0016301">
    <property type="term" value="F:kinase activity"/>
    <property type="evidence" value="ECO:0007669"/>
    <property type="project" value="UniProtKB-KW"/>
</dbReference>
<evidence type="ECO:0000259" key="8">
    <source>
        <dbReference type="PROSITE" id="PS50109"/>
    </source>
</evidence>
<keyword evidence="10" id="KW-1185">Reference proteome</keyword>
<keyword evidence="5 9" id="KW-0418">Kinase</keyword>
<evidence type="ECO:0000256" key="5">
    <source>
        <dbReference type="ARBA" id="ARBA00022777"/>
    </source>
</evidence>
<proteinExistence type="predicted"/>
<dbReference type="InterPro" id="IPR036890">
    <property type="entry name" value="HATPase_C_sf"/>
</dbReference>
<dbReference type="Gene3D" id="1.10.287.130">
    <property type="match status" value="1"/>
</dbReference>
<evidence type="ECO:0000256" key="2">
    <source>
        <dbReference type="ARBA" id="ARBA00012438"/>
    </source>
</evidence>
<evidence type="ECO:0000256" key="7">
    <source>
        <dbReference type="ARBA" id="ARBA00023012"/>
    </source>
</evidence>
<dbReference type="PRINTS" id="PR01780">
    <property type="entry name" value="LANTIREGPROT"/>
</dbReference>
<dbReference type="CDD" id="cd00082">
    <property type="entry name" value="HisKA"/>
    <property type="match status" value="1"/>
</dbReference>
<name>A0ABV5W0P3_9BACL</name>
<dbReference type="SMART" id="SM00387">
    <property type="entry name" value="HATPase_c"/>
    <property type="match status" value="1"/>
</dbReference>
<comment type="caution">
    <text evidence="9">The sequence shown here is derived from an EMBL/GenBank/DDBJ whole genome shotgun (WGS) entry which is preliminary data.</text>
</comment>
<dbReference type="InterPro" id="IPR036097">
    <property type="entry name" value="HisK_dim/P_sf"/>
</dbReference>
<comment type="catalytic activity">
    <reaction evidence="1">
        <text>ATP + protein L-histidine = ADP + protein N-phospho-L-histidine.</text>
        <dbReference type="EC" id="2.7.13.3"/>
    </reaction>
</comment>
<evidence type="ECO:0000256" key="1">
    <source>
        <dbReference type="ARBA" id="ARBA00000085"/>
    </source>
</evidence>
<keyword evidence="7" id="KW-0902">Two-component regulatory system</keyword>
<dbReference type="RefSeq" id="WP_344914368.1">
    <property type="nucleotide sequence ID" value="NZ_BAAAYO010000013.1"/>
</dbReference>
<evidence type="ECO:0000313" key="9">
    <source>
        <dbReference type="EMBL" id="MFB9754093.1"/>
    </source>
</evidence>
<evidence type="ECO:0000256" key="3">
    <source>
        <dbReference type="ARBA" id="ARBA00022679"/>
    </source>
</evidence>
<dbReference type="PROSITE" id="PS50109">
    <property type="entry name" value="HIS_KIN"/>
    <property type="match status" value="1"/>
</dbReference>
<dbReference type="InterPro" id="IPR050736">
    <property type="entry name" value="Sensor_HK_Regulatory"/>
</dbReference>
<dbReference type="Pfam" id="PF00512">
    <property type="entry name" value="HisKA"/>
    <property type="match status" value="1"/>
</dbReference>
<dbReference type="PANTHER" id="PTHR43711">
    <property type="entry name" value="TWO-COMPONENT HISTIDINE KINASE"/>
    <property type="match status" value="1"/>
</dbReference>
<dbReference type="SMART" id="SM00388">
    <property type="entry name" value="HisKA"/>
    <property type="match status" value="1"/>
</dbReference>
<keyword evidence="6" id="KW-0067">ATP-binding</keyword>
<gene>
    <name evidence="9" type="ORF">ACFFNY_21200</name>
</gene>
<organism evidence="9 10">
    <name type="scientific">Paenibacillus hodogayensis</name>
    <dbReference type="NCBI Taxonomy" id="279208"/>
    <lineage>
        <taxon>Bacteria</taxon>
        <taxon>Bacillati</taxon>
        <taxon>Bacillota</taxon>
        <taxon>Bacilli</taxon>
        <taxon>Bacillales</taxon>
        <taxon>Paenibacillaceae</taxon>
        <taxon>Paenibacillus</taxon>
    </lineage>
</organism>
<protein>
    <recommendedName>
        <fullName evidence="2">histidine kinase</fullName>
        <ecNumber evidence="2">2.7.13.3</ecNumber>
    </recommendedName>
</protein>
<dbReference type="EMBL" id="JBHMAG010000014">
    <property type="protein sequence ID" value="MFB9754093.1"/>
    <property type="molecule type" value="Genomic_DNA"/>
</dbReference>